<reference evidence="2" key="1">
    <citation type="journal article" date="2023" name="IScience">
        <title>Live-bearing cockroach genome reveals convergent evolutionary mechanisms linked to viviparity in insects and beyond.</title>
        <authorList>
            <person name="Fouks B."/>
            <person name="Harrison M.C."/>
            <person name="Mikhailova A.A."/>
            <person name="Marchal E."/>
            <person name="English S."/>
            <person name="Carruthers M."/>
            <person name="Jennings E.C."/>
            <person name="Chiamaka E.L."/>
            <person name="Frigard R.A."/>
            <person name="Pippel M."/>
            <person name="Attardo G.M."/>
            <person name="Benoit J.B."/>
            <person name="Bornberg-Bauer E."/>
            <person name="Tobe S.S."/>
        </authorList>
    </citation>
    <scope>NUCLEOTIDE SEQUENCE</scope>
    <source>
        <strain evidence="2">Stay&amp;Tobe</strain>
    </source>
</reference>
<keyword evidence="3" id="KW-1185">Reference proteome</keyword>
<sequence length="73" mass="8501">PIFYVENIDGRIYKHITPYLTSLKPLQLYPRCRTLKTSIMFSENRRNIARCRSRSDENNGSGFITENSGNCSR</sequence>
<gene>
    <name evidence="2" type="ORF">L9F63_023700</name>
</gene>
<evidence type="ECO:0000313" key="3">
    <source>
        <dbReference type="Proteomes" id="UP001233999"/>
    </source>
</evidence>
<dbReference type="AlphaFoldDB" id="A0AAD7ZJP8"/>
<protein>
    <submittedName>
        <fullName evidence="2">Uncharacterized protein</fullName>
    </submittedName>
</protein>
<comment type="caution">
    <text evidence="2">The sequence shown here is derived from an EMBL/GenBank/DDBJ whole genome shotgun (WGS) entry which is preliminary data.</text>
</comment>
<evidence type="ECO:0000313" key="2">
    <source>
        <dbReference type="EMBL" id="KAJ9581123.1"/>
    </source>
</evidence>
<dbReference type="Proteomes" id="UP001233999">
    <property type="component" value="Unassembled WGS sequence"/>
</dbReference>
<name>A0AAD7ZJP8_DIPPU</name>
<evidence type="ECO:0000256" key="1">
    <source>
        <dbReference type="SAM" id="MobiDB-lite"/>
    </source>
</evidence>
<feature type="non-terminal residue" evidence="2">
    <location>
        <position position="73"/>
    </location>
</feature>
<feature type="region of interest" description="Disordered" evidence="1">
    <location>
        <begin position="54"/>
        <end position="73"/>
    </location>
</feature>
<dbReference type="EMBL" id="JASPKZ010008022">
    <property type="protein sequence ID" value="KAJ9581123.1"/>
    <property type="molecule type" value="Genomic_DNA"/>
</dbReference>
<feature type="non-terminal residue" evidence="2">
    <location>
        <position position="1"/>
    </location>
</feature>
<organism evidence="2 3">
    <name type="scientific">Diploptera punctata</name>
    <name type="common">Pacific beetle cockroach</name>
    <dbReference type="NCBI Taxonomy" id="6984"/>
    <lineage>
        <taxon>Eukaryota</taxon>
        <taxon>Metazoa</taxon>
        <taxon>Ecdysozoa</taxon>
        <taxon>Arthropoda</taxon>
        <taxon>Hexapoda</taxon>
        <taxon>Insecta</taxon>
        <taxon>Pterygota</taxon>
        <taxon>Neoptera</taxon>
        <taxon>Polyneoptera</taxon>
        <taxon>Dictyoptera</taxon>
        <taxon>Blattodea</taxon>
        <taxon>Blaberoidea</taxon>
        <taxon>Blaberidae</taxon>
        <taxon>Diplopterinae</taxon>
        <taxon>Diploptera</taxon>
    </lineage>
</organism>
<proteinExistence type="predicted"/>
<feature type="compositionally biased region" description="Polar residues" evidence="1">
    <location>
        <begin position="58"/>
        <end position="73"/>
    </location>
</feature>
<reference evidence="2" key="2">
    <citation type="submission" date="2023-05" db="EMBL/GenBank/DDBJ databases">
        <authorList>
            <person name="Fouks B."/>
        </authorList>
    </citation>
    <scope>NUCLEOTIDE SEQUENCE</scope>
    <source>
        <strain evidence="2">Stay&amp;Tobe</strain>
        <tissue evidence="2">Testes</tissue>
    </source>
</reference>
<accession>A0AAD7ZJP8</accession>